<organism evidence="6 7">
    <name type="scientific">Halobacillus salinarum</name>
    <dbReference type="NCBI Taxonomy" id="2932257"/>
    <lineage>
        <taxon>Bacteria</taxon>
        <taxon>Bacillati</taxon>
        <taxon>Bacillota</taxon>
        <taxon>Bacilli</taxon>
        <taxon>Bacillales</taxon>
        <taxon>Bacillaceae</taxon>
        <taxon>Halobacillus</taxon>
    </lineage>
</organism>
<feature type="domain" description="Endonuclease YhcR N-terminal" evidence="5">
    <location>
        <begin position="30"/>
        <end position="133"/>
    </location>
</feature>
<dbReference type="InterPro" id="IPR045939">
    <property type="entry name" value="YhcR_N"/>
</dbReference>
<dbReference type="InterPro" id="IPR007346">
    <property type="entry name" value="Endonuclease-I"/>
</dbReference>
<sequence>MRAVKSFFVVFVSTLMLFGGSSVTKAAPVLSVQDAMNESNGTDVTLEGYIVGVPTAVDYVQQSDFTSNYALALADDPDETSVSNMILVKLDSEYRSEFGLQNHPEHMGDYLRVSGTRDDYFSHEGVEYVTSIETASDGSGSGNDGDTGGSGGTYDGSYYDSVEGMTGQTLKNSLNDLIDQHAELTYDEVWDALRHTDEDPANTSNVVLLYSGRSQSKYTNGGGVDEWNREHVWAKSHGDFGTAMGPGTDLHHLRPTDVTVNSSRGNLDFDDGGSAVSEAPGTYSDSDSWEPRDEVKGDVARMIFYMAVRYEGEHSGEPDLEISDYVNTSGAHLGRLSTLLEWNEEDPVSDFERNRNNIIYDDYQGNRNPFVDHPEYADMIW</sequence>
<feature type="chain" id="PRO_5045188944" evidence="4">
    <location>
        <begin position="27"/>
        <end position="381"/>
    </location>
</feature>
<accession>A0ABY4EIH1</accession>
<dbReference type="RefSeq" id="WP_244709414.1">
    <property type="nucleotide sequence ID" value="NZ_CP095073.1"/>
</dbReference>
<keyword evidence="1" id="KW-0540">Nuclease</keyword>
<dbReference type="PANTHER" id="PTHR33607:SF2">
    <property type="entry name" value="ENDONUCLEASE-1"/>
    <property type="match status" value="1"/>
</dbReference>
<evidence type="ECO:0000259" key="5">
    <source>
        <dbReference type="Pfam" id="PF19886"/>
    </source>
</evidence>
<feature type="compositionally biased region" description="Gly residues" evidence="3">
    <location>
        <begin position="139"/>
        <end position="153"/>
    </location>
</feature>
<protein>
    <submittedName>
        <fullName evidence="6">Endonuclease</fullName>
    </submittedName>
</protein>
<gene>
    <name evidence="6" type="ORF">MUN89_18770</name>
</gene>
<feature type="region of interest" description="Disordered" evidence="3">
    <location>
        <begin position="133"/>
        <end position="153"/>
    </location>
</feature>
<evidence type="ECO:0000256" key="4">
    <source>
        <dbReference type="SAM" id="SignalP"/>
    </source>
</evidence>
<keyword evidence="2" id="KW-0378">Hydrolase</keyword>
<keyword evidence="4" id="KW-0732">Signal</keyword>
<feature type="region of interest" description="Disordered" evidence="3">
    <location>
        <begin position="265"/>
        <end position="292"/>
    </location>
</feature>
<keyword evidence="6" id="KW-0255">Endonuclease</keyword>
<evidence type="ECO:0000256" key="2">
    <source>
        <dbReference type="ARBA" id="ARBA00022801"/>
    </source>
</evidence>
<reference evidence="6 7" key="1">
    <citation type="submission" date="2022-04" db="EMBL/GenBank/DDBJ databases">
        <title>Halobacillus sp. isolated from saltern.</title>
        <authorList>
            <person name="Won M."/>
            <person name="Lee C.-M."/>
            <person name="Woen H.-Y."/>
            <person name="Kwon S.-W."/>
        </authorList>
    </citation>
    <scope>NUCLEOTIDE SEQUENCE [LARGE SCALE GENOMIC DNA]</scope>
    <source>
        <strain evidence="6 7">SSBR10-3</strain>
    </source>
</reference>
<keyword evidence="7" id="KW-1185">Reference proteome</keyword>
<proteinExistence type="predicted"/>
<name>A0ABY4EIH1_9BACI</name>
<evidence type="ECO:0000256" key="1">
    <source>
        <dbReference type="ARBA" id="ARBA00022722"/>
    </source>
</evidence>
<dbReference type="GO" id="GO:0004519">
    <property type="term" value="F:endonuclease activity"/>
    <property type="evidence" value="ECO:0007669"/>
    <property type="project" value="UniProtKB-KW"/>
</dbReference>
<dbReference type="PANTHER" id="PTHR33607">
    <property type="entry name" value="ENDONUCLEASE-1"/>
    <property type="match status" value="1"/>
</dbReference>
<dbReference type="EMBL" id="CP095073">
    <property type="protein sequence ID" value="UOQ43891.1"/>
    <property type="molecule type" value="Genomic_DNA"/>
</dbReference>
<feature type="signal peptide" evidence="4">
    <location>
        <begin position="1"/>
        <end position="26"/>
    </location>
</feature>
<dbReference type="Pfam" id="PF04231">
    <property type="entry name" value="Endonuclease_1"/>
    <property type="match status" value="1"/>
</dbReference>
<evidence type="ECO:0000313" key="6">
    <source>
        <dbReference type="EMBL" id="UOQ43891.1"/>
    </source>
</evidence>
<evidence type="ECO:0000256" key="3">
    <source>
        <dbReference type="SAM" id="MobiDB-lite"/>
    </source>
</evidence>
<dbReference type="Pfam" id="PF19886">
    <property type="entry name" value="DUF6359"/>
    <property type="match status" value="1"/>
</dbReference>
<dbReference type="SUPFAM" id="SSF54060">
    <property type="entry name" value="His-Me finger endonucleases"/>
    <property type="match status" value="1"/>
</dbReference>
<dbReference type="Proteomes" id="UP000831787">
    <property type="component" value="Chromosome"/>
</dbReference>
<dbReference type="InterPro" id="IPR044925">
    <property type="entry name" value="His-Me_finger_sf"/>
</dbReference>
<evidence type="ECO:0000313" key="7">
    <source>
        <dbReference type="Proteomes" id="UP000831787"/>
    </source>
</evidence>